<keyword evidence="1" id="KW-0812">Transmembrane</keyword>
<sequence length="170" mass="18440">MTLNVAPGRANAMFNLEYPQSIVVVDDYETAQKVVDQLSDKEFPVENLCIVGTDLKTIERVTGRRTWGSVLGQGAVSGIGMGLLVGLMMMFFTTGEAIFPLLLTGLIVGVVIGMITAAITYSMTGGERDFNSVQQVVATHYEVLAEHKVAAQAREMVSNMPFMRAKAFQS</sequence>
<proteinExistence type="predicted"/>
<comment type="caution">
    <text evidence="3">The sequence shown here is derived from an EMBL/GenBank/DDBJ whole genome shotgun (WGS) entry which is preliminary data.</text>
</comment>
<protein>
    <recommendedName>
        <fullName evidence="2">General stress protein 17M-like domain-containing protein</fullName>
    </recommendedName>
</protein>
<name>A0A7K0J9L8_9ACTN</name>
<dbReference type="AlphaFoldDB" id="A0A7K0J9L8"/>
<evidence type="ECO:0000259" key="2">
    <source>
        <dbReference type="Pfam" id="PF11181"/>
    </source>
</evidence>
<evidence type="ECO:0000313" key="4">
    <source>
        <dbReference type="Proteomes" id="UP000466104"/>
    </source>
</evidence>
<dbReference type="Proteomes" id="UP000466104">
    <property type="component" value="Unassembled WGS sequence"/>
</dbReference>
<evidence type="ECO:0000256" key="1">
    <source>
        <dbReference type="SAM" id="Phobius"/>
    </source>
</evidence>
<feature type="transmembrane region" description="Helical" evidence="1">
    <location>
        <begin position="70"/>
        <end position="92"/>
    </location>
</feature>
<dbReference type="EMBL" id="VUMG01000005">
    <property type="protein sequence ID" value="MSS46655.1"/>
    <property type="molecule type" value="Genomic_DNA"/>
</dbReference>
<accession>A0A7K0J9L8</accession>
<feature type="transmembrane region" description="Helical" evidence="1">
    <location>
        <begin position="98"/>
        <end position="121"/>
    </location>
</feature>
<keyword evidence="4" id="KW-1185">Reference proteome</keyword>
<evidence type="ECO:0000313" key="3">
    <source>
        <dbReference type="EMBL" id="MSS46655.1"/>
    </source>
</evidence>
<dbReference type="Pfam" id="PF11181">
    <property type="entry name" value="YflT"/>
    <property type="match status" value="1"/>
</dbReference>
<feature type="domain" description="General stress protein 17M-like" evidence="2">
    <location>
        <begin position="21"/>
        <end position="96"/>
    </location>
</feature>
<keyword evidence="1" id="KW-0472">Membrane</keyword>
<keyword evidence="1" id="KW-1133">Transmembrane helix</keyword>
<reference evidence="3 4" key="1">
    <citation type="submission" date="2019-08" db="EMBL/GenBank/DDBJ databases">
        <title>In-depth cultivation of the pig gut microbiome towards novel bacterial diversity and tailored functional studies.</title>
        <authorList>
            <person name="Wylensek D."/>
            <person name="Hitch T.C.A."/>
            <person name="Clavel T."/>
        </authorList>
    </citation>
    <scope>NUCLEOTIDE SEQUENCE [LARGE SCALE GENOMIC DNA]</scope>
    <source>
        <strain evidence="3 4">WCA-380-WT-3A</strain>
    </source>
</reference>
<gene>
    <name evidence="3" type="ORF">FYJ43_11670</name>
</gene>
<organism evidence="3 4">
    <name type="scientific">Cutibacterium porci</name>
    <dbReference type="NCBI Taxonomy" id="2605781"/>
    <lineage>
        <taxon>Bacteria</taxon>
        <taxon>Bacillati</taxon>
        <taxon>Actinomycetota</taxon>
        <taxon>Actinomycetes</taxon>
        <taxon>Propionibacteriales</taxon>
        <taxon>Propionibacteriaceae</taxon>
        <taxon>Cutibacterium</taxon>
    </lineage>
</organism>
<dbReference type="InterPro" id="IPR025889">
    <property type="entry name" value="GSP17M-like_dom"/>
</dbReference>